<gene>
    <name evidence="2" type="ORF">AVDCRST_MAG29-1065</name>
</gene>
<accession>A0A6J4LG24</accession>
<evidence type="ECO:0000256" key="1">
    <source>
        <dbReference type="SAM" id="MobiDB-lite"/>
    </source>
</evidence>
<feature type="region of interest" description="Disordered" evidence="1">
    <location>
        <begin position="1"/>
        <end position="32"/>
    </location>
</feature>
<protein>
    <submittedName>
        <fullName evidence="2">Uncharacterized protein</fullName>
    </submittedName>
</protein>
<dbReference type="EMBL" id="CADCUG010000054">
    <property type="protein sequence ID" value="CAA9331157.1"/>
    <property type="molecule type" value="Genomic_DNA"/>
</dbReference>
<evidence type="ECO:0000313" key="2">
    <source>
        <dbReference type="EMBL" id="CAA9331157.1"/>
    </source>
</evidence>
<feature type="region of interest" description="Disordered" evidence="1">
    <location>
        <begin position="63"/>
        <end position="90"/>
    </location>
</feature>
<reference evidence="2" key="1">
    <citation type="submission" date="2020-02" db="EMBL/GenBank/DDBJ databases">
        <authorList>
            <person name="Meier V. D."/>
        </authorList>
    </citation>
    <scope>NUCLEOTIDE SEQUENCE</scope>
    <source>
        <strain evidence="2">AVDCRST_MAG29</strain>
    </source>
</reference>
<name>A0A6J4LG24_9ACTN</name>
<dbReference type="AlphaFoldDB" id="A0A6J4LG24"/>
<proteinExistence type="predicted"/>
<sequence>MPALGRELGIGGMACGHGKTSAARRAVRGPHDCTRARPPCHRFDGNRLGQGCRGAHCGRREIRLRPRSRGGASEPRRLRRRASTSGAGDRRLAAALLSLSR</sequence>
<organism evidence="2">
    <name type="scientific">uncultured Nocardioidaceae bacterium</name>
    <dbReference type="NCBI Taxonomy" id="253824"/>
    <lineage>
        <taxon>Bacteria</taxon>
        <taxon>Bacillati</taxon>
        <taxon>Actinomycetota</taxon>
        <taxon>Actinomycetes</taxon>
        <taxon>Propionibacteriales</taxon>
        <taxon>Nocardioidaceae</taxon>
        <taxon>environmental samples</taxon>
    </lineage>
</organism>